<feature type="transmembrane region" description="Helical" evidence="6">
    <location>
        <begin position="189"/>
        <end position="211"/>
    </location>
</feature>
<dbReference type="InterPro" id="IPR008915">
    <property type="entry name" value="Peptidase_M50"/>
</dbReference>
<dbReference type="Proteomes" id="UP000467841">
    <property type="component" value="Unassembled WGS sequence"/>
</dbReference>
<evidence type="ECO:0000256" key="2">
    <source>
        <dbReference type="ARBA" id="ARBA00022692"/>
    </source>
</evidence>
<dbReference type="GO" id="GO:0004222">
    <property type="term" value="F:metalloendopeptidase activity"/>
    <property type="evidence" value="ECO:0007669"/>
    <property type="project" value="InterPro"/>
</dbReference>
<sequence>MEISGRRVRRFRMRFGRHRLAGENDDDSVLPLRHNGTTESEASCCYCDLKISKFNEPIFRLGRRFSGVLKIWFSIGLGFGVASLLLATVFLLLQLHPNPLSNRLAASLFGFSPSMRISISGIVYVFVSTVITVSVHELGHALAAASEGIQMEYIAVFIAAIFPGGLVAFDHHLLQSLSSFNALRIYCAGIWHNAVLCAFCVFALFLLPVMLSPFYKHGESLLVVDVPSKSSLFGYLSPGDVIVSLDGIRVNKPSEWLELAAILDKQSSETTSNASLYLGGSRRFHHGKGYCVPISLIEEGFQGKMVENRYVCPPGDLTPFLPMPCSNAAPKEVSVCLDARDIVKLNKCGDGWMSTTSDADVKSDCVCSQGESCLQAVQSPGVTWTEITYKRTSSQDCSRLGVDFNGSNCVGTFVFVGDLIAMSNSVHLTAYQPRWLFNFFGKSLPDVLERSLTCTFHVSLALVLLNSLPVYYLDGESILESSLQSLTWLSQRKKKKALQVCLVGGSLLSLLAFFRMFLFGLPLSR</sequence>
<evidence type="ECO:0000256" key="3">
    <source>
        <dbReference type="ARBA" id="ARBA00022989"/>
    </source>
</evidence>
<dbReference type="InterPro" id="IPR001193">
    <property type="entry name" value="MBTPS2"/>
</dbReference>
<evidence type="ECO:0000313" key="9">
    <source>
        <dbReference type="Proteomes" id="UP000467841"/>
    </source>
</evidence>
<evidence type="ECO:0000256" key="1">
    <source>
        <dbReference type="ARBA" id="ARBA00004127"/>
    </source>
</evidence>
<name>A0A6D2HXD6_9BRAS</name>
<dbReference type="PANTHER" id="PTHR13325">
    <property type="entry name" value="PROTEASE M50 MEMBRANE-BOUND TRANSCRIPTION FACTOR SITE 2 PROTEASE"/>
    <property type="match status" value="1"/>
</dbReference>
<dbReference type="Pfam" id="PF02163">
    <property type="entry name" value="Peptidase_M50"/>
    <property type="match status" value="1"/>
</dbReference>
<feature type="transmembrane region" description="Helical" evidence="6">
    <location>
        <begin position="151"/>
        <end position="169"/>
    </location>
</feature>
<evidence type="ECO:0000256" key="6">
    <source>
        <dbReference type="SAM" id="Phobius"/>
    </source>
</evidence>
<evidence type="ECO:0000256" key="4">
    <source>
        <dbReference type="ARBA" id="ARBA00023136"/>
    </source>
</evidence>
<gene>
    <name evidence="8" type="ORF">MERR_LOCUS8138</name>
</gene>
<organism evidence="8 9">
    <name type="scientific">Microthlaspi erraticum</name>
    <dbReference type="NCBI Taxonomy" id="1685480"/>
    <lineage>
        <taxon>Eukaryota</taxon>
        <taxon>Viridiplantae</taxon>
        <taxon>Streptophyta</taxon>
        <taxon>Embryophyta</taxon>
        <taxon>Tracheophyta</taxon>
        <taxon>Spermatophyta</taxon>
        <taxon>Magnoliopsida</taxon>
        <taxon>eudicotyledons</taxon>
        <taxon>Gunneridae</taxon>
        <taxon>Pentapetalae</taxon>
        <taxon>rosids</taxon>
        <taxon>malvids</taxon>
        <taxon>Brassicales</taxon>
        <taxon>Brassicaceae</taxon>
        <taxon>Coluteocarpeae</taxon>
        <taxon>Microthlaspi</taxon>
    </lineage>
</organism>
<feature type="domain" description="Peptidase M50" evidence="7">
    <location>
        <begin position="126"/>
        <end position="502"/>
    </location>
</feature>
<dbReference type="GO" id="GO:0016020">
    <property type="term" value="C:membrane"/>
    <property type="evidence" value="ECO:0007669"/>
    <property type="project" value="InterPro"/>
</dbReference>
<dbReference type="GO" id="GO:0005737">
    <property type="term" value="C:cytoplasm"/>
    <property type="evidence" value="ECO:0007669"/>
    <property type="project" value="TreeGrafter"/>
</dbReference>
<dbReference type="AlphaFoldDB" id="A0A6D2HXD6"/>
<feature type="transmembrane region" description="Helical" evidence="6">
    <location>
        <begin position="71"/>
        <end position="95"/>
    </location>
</feature>
<feature type="transmembrane region" description="Helical" evidence="6">
    <location>
        <begin position="115"/>
        <end position="139"/>
    </location>
</feature>
<dbReference type="GO" id="GO:1905897">
    <property type="term" value="P:regulation of response to endoplasmic reticulum stress"/>
    <property type="evidence" value="ECO:0007669"/>
    <property type="project" value="TreeGrafter"/>
</dbReference>
<dbReference type="PRINTS" id="PR01000">
    <property type="entry name" value="SREBPS2PTASE"/>
</dbReference>
<feature type="transmembrane region" description="Helical" evidence="6">
    <location>
        <begin position="497"/>
        <end position="518"/>
    </location>
</feature>
<dbReference type="PANTHER" id="PTHR13325:SF3">
    <property type="entry name" value="MEMBRANE-BOUND TRANSCRIPTION FACTOR SITE-2 PROTEASE"/>
    <property type="match status" value="1"/>
</dbReference>
<comment type="caution">
    <text evidence="8">The sequence shown here is derived from an EMBL/GenBank/DDBJ whole genome shotgun (WGS) entry which is preliminary data.</text>
</comment>
<keyword evidence="9" id="KW-1185">Reference proteome</keyword>
<comment type="subcellular location">
    <subcellularLocation>
        <location evidence="1">Endomembrane system</location>
        <topology evidence="1">Multi-pass membrane protein</topology>
    </subcellularLocation>
</comment>
<accession>A0A6D2HXD6</accession>
<evidence type="ECO:0000259" key="7">
    <source>
        <dbReference type="Pfam" id="PF02163"/>
    </source>
</evidence>
<dbReference type="EMBL" id="CACVBM020000566">
    <property type="protein sequence ID" value="CAA7020903.1"/>
    <property type="molecule type" value="Genomic_DNA"/>
</dbReference>
<reference evidence="8" key="1">
    <citation type="submission" date="2020-01" db="EMBL/GenBank/DDBJ databases">
        <authorList>
            <person name="Mishra B."/>
        </authorList>
    </citation>
    <scope>NUCLEOTIDE SEQUENCE [LARGE SCALE GENOMIC DNA]</scope>
</reference>
<keyword evidence="2 6" id="KW-0812">Transmembrane</keyword>
<dbReference type="OrthoDB" id="69989at2759"/>
<keyword evidence="3 6" id="KW-1133">Transmembrane helix</keyword>
<keyword evidence="4 6" id="KW-0472">Membrane</keyword>
<dbReference type="GO" id="GO:0012505">
    <property type="term" value="C:endomembrane system"/>
    <property type="evidence" value="ECO:0007669"/>
    <property type="project" value="UniProtKB-SubCell"/>
</dbReference>
<dbReference type="GO" id="GO:0031293">
    <property type="term" value="P:membrane protein intracellular domain proteolysis"/>
    <property type="evidence" value="ECO:0007669"/>
    <property type="project" value="TreeGrafter"/>
</dbReference>
<evidence type="ECO:0000256" key="5">
    <source>
        <dbReference type="ARBA" id="ARBA00032658"/>
    </source>
</evidence>
<protein>
    <recommendedName>
        <fullName evidence="5">Endopeptidase S2P</fullName>
    </recommendedName>
</protein>
<proteinExistence type="predicted"/>
<evidence type="ECO:0000313" key="8">
    <source>
        <dbReference type="EMBL" id="CAA7020903.1"/>
    </source>
</evidence>